<accession>A0ACC1AZV1</accession>
<dbReference type="Proteomes" id="UP001164250">
    <property type="component" value="Chromosome 7"/>
</dbReference>
<gene>
    <name evidence="1" type="ORF">Patl1_25190</name>
</gene>
<name>A0ACC1AZV1_9ROSI</name>
<reference evidence="2" key="1">
    <citation type="journal article" date="2023" name="G3 (Bethesda)">
        <title>Genome assembly and association tests identify interacting loci associated with vigor, precocity, and sex in interspecific pistachio rootstocks.</title>
        <authorList>
            <person name="Palmer W."/>
            <person name="Jacygrad E."/>
            <person name="Sagayaradj S."/>
            <person name="Cavanaugh K."/>
            <person name="Han R."/>
            <person name="Bertier L."/>
            <person name="Beede B."/>
            <person name="Kafkas S."/>
            <person name="Golino D."/>
            <person name="Preece J."/>
            <person name="Michelmore R."/>
        </authorList>
    </citation>
    <scope>NUCLEOTIDE SEQUENCE [LARGE SCALE GENOMIC DNA]</scope>
</reference>
<evidence type="ECO:0000313" key="1">
    <source>
        <dbReference type="EMBL" id="KAJ0092161.1"/>
    </source>
</evidence>
<organism evidence="1 2">
    <name type="scientific">Pistacia atlantica</name>
    <dbReference type="NCBI Taxonomy" id="434234"/>
    <lineage>
        <taxon>Eukaryota</taxon>
        <taxon>Viridiplantae</taxon>
        <taxon>Streptophyta</taxon>
        <taxon>Embryophyta</taxon>
        <taxon>Tracheophyta</taxon>
        <taxon>Spermatophyta</taxon>
        <taxon>Magnoliopsida</taxon>
        <taxon>eudicotyledons</taxon>
        <taxon>Gunneridae</taxon>
        <taxon>Pentapetalae</taxon>
        <taxon>rosids</taxon>
        <taxon>malvids</taxon>
        <taxon>Sapindales</taxon>
        <taxon>Anacardiaceae</taxon>
        <taxon>Pistacia</taxon>
    </lineage>
</organism>
<evidence type="ECO:0000313" key="2">
    <source>
        <dbReference type="Proteomes" id="UP001164250"/>
    </source>
</evidence>
<sequence length="748" mass="84990">MESLPLYLSTPHKLSAIINRLYTLLHFVALTSIIYYRLSFFLSTPTPPLSLTHLLVFASELLLSFLWLLHQAFTWRPVSRTVFPERLQQDKELPALDVFICTADPKKEPPFDVMNTVLSAMALDYPPEKLHVYLSDDGGRFEIKTRCPKVFFSSGDDDHGVTQSVEYEEEREKIKRKYELFKERVHREEEKAVIKETSSSKAKNRPSIVEVVHDSSDDVVGSDQVQMPPLVYVSREKKPPHPHHFKAGALNVLLRVSSILSNSSYILILDCDMYCNDSTSARQAMCFHLDPKISPSLAFVQFPQKFHNISNTDIYDSQLRITFMTRWPGIDGIQGPMLSGTGYYMKREALYGKFLQKDLFGLKQAFGPSNELIMSLQHNKQHNIIDRGTSSSILQEEAQFLASCTYEKETLWGKQASNLRPTSASNLIGFLYNSMLEDYFTGFILHCKGWNSVFCNPSRPAFLGTATTKLNDTLVQGARWNCGLLEVTFSKFCPLVYGLSRMSVLQTMCYAYYSLQPLYSLPLWCFATLPQLCLLNGIPLYPKASSPWFMILTSVFIFSQLKNLEEVLLTGGSVLAWWNEQRMWMIKSVTAYTYGTSDAILMCLGMRQPNFLPTNKVSDNDEVTLYQLGKFNFQTSTNLLAPIVTLVVLNIIAFAGGFARMIISGSWNELLGQVFLSFYILWVNYPIIEGVMLRKDKGRVPPSVGLLSLVLSIIFLSLGSMVLRFQAGIQGIYTCNTNSYREIQNIWH</sequence>
<protein>
    <submittedName>
        <fullName evidence="1">Uncharacterized protein</fullName>
    </submittedName>
</protein>
<comment type="caution">
    <text evidence="1">The sequence shown here is derived from an EMBL/GenBank/DDBJ whole genome shotgun (WGS) entry which is preliminary data.</text>
</comment>
<dbReference type="EMBL" id="CM047903">
    <property type="protein sequence ID" value="KAJ0092161.1"/>
    <property type="molecule type" value="Genomic_DNA"/>
</dbReference>
<keyword evidence="2" id="KW-1185">Reference proteome</keyword>
<proteinExistence type="predicted"/>